<evidence type="ECO:0000313" key="1">
    <source>
        <dbReference type="EMBL" id="KAB5552809.1"/>
    </source>
</evidence>
<proteinExistence type="predicted"/>
<sequence length="66" mass="7534">MCPIRRSKSFDVRTHHRFPLKVGALVGSQKGPEMHGSRLLSRTEQLMHLISNIREQHNTIASKSNL</sequence>
<dbReference type="EMBL" id="VDCV01000006">
    <property type="protein sequence ID" value="KAB5552809.1"/>
    <property type="molecule type" value="Genomic_DNA"/>
</dbReference>
<gene>
    <name evidence="1" type="ORF">DKX38_010120</name>
</gene>
<keyword evidence="2" id="KW-1185">Reference proteome</keyword>
<organism evidence="1 2">
    <name type="scientific">Salix brachista</name>
    <dbReference type="NCBI Taxonomy" id="2182728"/>
    <lineage>
        <taxon>Eukaryota</taxon>
        <taxon>Viridiplantae</taxon>
        <taxon>Streptophyta</taxon>
        <taxon>Embryophyta</taxon>
        <taxon>Tracheophyta</taxon>
        <taxon>Spermatophyta</taxon>
        <taxon>Magnoliopsida</taxon>
        <taxon>eudicotyledons</taxon>
        <taxon>Gunneridae</taxon>
        <taxon>Pentapetalae</taxon>
        <taxon>rosids</taxon>
        <taxon>fabids</taxon>
        <taxon>Malpighiales</taxon>
        <taxon>Salicaceae</taxon>
        <taxon>Saliceae</taxon>
        <taxon>Salix</taxon>
    </lineage>
</organism>
<protein>
    <submittedName>
        <fullName evidence="1">Uncharacterized protein</fullName>
    </submittedName>
</protein>
<comment type="caution">
    <text evidence="1">The sequence shown here is derived from an EMBL/GenBank/DDBJ whole genome shotgun (WGS) entry which is preliminary data.</text>
</comment>
<reference evidence="2" key="1">
    <citation type="journal article" date="2019" name="Gigascience">
        <title>De novo genome assembly of the endangered Acer yangbiense, a plant species with extremely small populations endemic to Yunnan Province, China.</title>
        <authorList>
            <person name="Yang J."/>
            <person name="Wariss H.M."/>
            <person name="Tao L."/>
            <person name="Zhang R."/>
            <person name="Yun Q."/>
            <person name="Hollingsworth P."/>
            <person name="Dao Z."/>
            <person name="Luo G."/>
            <person name="Guo H."/>
            <person name="Ma Y."/>
            <person name="Sun W."/>
        </authorList>
    </citation>
    <scope>NUCLEOTIDE SEQUENCE [LARGE SCALE GENOMIC DNA]</scope>
    <source>
        <strain evidence="2">cv. br00</strain>
    </source>
</reference>
<dbReference type="Proteomes" id="UP000326939">
    <property type="component" value="Chromosome 6"/>
</dbReference>
<dbReference type="AlphaFoldDB" id="A0A5N5MCQ0"/>
<evidence type="ECO:0000313" key="2">
    <source>
        <dbReference type="Proteomes" id="UP000326939"/>
    </source>
</evidence>
<name>A0A5N5MCQ0_9ROSI</name>
<accession>A0A5N5MCQ0</accession>